<keyword evidence="4" id="KW-1185">Reference proteome</keyword>
<sequence>MTAQFFKEILTEPALKDFEYLSLDEGEIDAESLDLVMEMAQSNRVLRIKWTEIPKDYYHKNALKFRDIRYWDARWVRIENLLTLKDSRTVELGWNKLTCSDVNTFIKYWIDSDHDVVQSLSSRTSMAFQTEHLFDGIVVLRARFAIYLVLANPTKQRKRPILSITCYDDGMIYMKSYDKDDTFCLWGSLKVESWAPEYKVLQALNKKKELEGEMEEIQKLLDTNQDKNMVEKKNEITRELQNVSQELAGYNLIFRNGVFSKVI</sequence>
<accession>G0PAK8</accession>
<name>G0PAK8_CAEBE</name>
<keyword evidence="1" id="KW-0175">Coiled coil</keyword>
<dbReference type="PANTHER" id="PTHR21503">
    <property type="entry name" value="F-BOX-CONTAINING HYPOTHETICAL PROTEIN C.ELEGANS"/>
    <property type="match status" value="1"/>
</dbReference>
<reference evidence="4" key="1">
    <citation type="submission" date="2011-07" db="EMBL/GenBank/DDBJ databases">
        <authorList>
            <consortium name="Caenorhabditis brenneri Sequencing and Analysis Consortium"/>
            <person name="Wilson R.K."/>
        </authorList>
    </citation>
    <scope>NUCLEOTIDE SEQUENCE [LARGE SCALE GENOMIC DNA]</scope>
    <source>
        <strain evidence="4">PB2801</strain>
    </source>
</reference>
<dbReference type="InterPro" id="IPR012885">
    <property type="entry name" value="F-box_Sdz-33"/>
</dbReference>
<evidence type="ECO:0000313" key="4">
    <source>
        <dbReference type="Proteomes" id="UP000008068"/>
    </source>
</evidence>
<organism evidence="4">
    <name type="scientific">Caenorhabditis brenneri</name>
    <name type="common">Nematode worm</name>
    <dbReference type="NCBI Taxonomy" id="135651"/>
    <lineage>
        <taxon>Eukaryota</taxon>
        <taxon>Metazoa</taxon>
        <taxon>Ecdysozoa</taxon>
        <taxon>Nematoda</taxon>
        <taxon>Chromadorea</taxon>
        <taxon>Rhabditida</taxon>
        <taxon>Rhabditina</taxon>
        <taxon>Rhabditomorpha</taxon>
        <taxon>Rhabditoidea</taxon>
        <taxon>Rhabditidae</taxon>
        <taxon>Peloderinae</taxon>
        <taxon>Caenorhabditis</taxon>
    </lineage>
</organism>
<protein>
    <recommendedName>
        <fullName evidence="2">Sdz-33 F-box domain-containing protein</fullName>
    </recommendedName>
</protein>
<evidence type="ECO:0000259" key="2">
    <source>
        <dbReference type="Pfam" id="PF07735"/>
    </source>
</evidence>
<dbReference type="AlphaFoldDB" id="G0PAK8"/>
<dbReference type="PANTHER" id="PTHR21503:SF8">
    <property type="entry name" value="F-BOX ASSOCIATED DOMAIN-CONTAINING PROTEIN-RELATED"/>
    <property type="match status" value="1"/>
</dbReference>
<feature type="domain" description="Sdz-33 F-box" evidence="2">
    <location>
        <begin position="65"/>
        <end position="115"/>
    </location>
</feature>
<evidence type="ECO:0000256" key="1">
    <source>
        <dbReference type="SAM" id="Coils"/>
    </source>
</evidence>
<dbReference type="InParanoid" id="G0PAK8"/>
<dbReference type="HOGENOM" id="CLU_044397_2_0_1"/>
<dbReference type="Proteomes" id="UP000008068">
    <property type="component" value="Unassembled WGS sequence"/>
</dbReference>
<proteinExistence type="predicted"/>
<evidence type="ECO:0000313" key="3">
    <source>
        <dbReference type="EMBL" id="EGT49339.1"/>
    </source>
</evidence>
<feature type="coiled-coil region" evidence="1">
    <location>
        <begin position="200"/>
        <end position="227"/>
    </location>
</feature>
<gene>
    <name evidence="3" type="ORF">CAEBREN_24325</name>
</gene>
<dbReference type="eggNOG" id="ENOG502RAZH">
    <property type="taxonomic scope" value="Eukaryota"/>
</dbReference>
<dbReference type="Pfam" id="PF07735">
    <property type="entry name" value="FBA_2"/>
    <property type="match status" value="1"/>
</dbReference>
<dbReference type="EMBL" id="GL380181">
    <property type="protein sequence ID" value="EGT49339.1"/>
    <property type="molecule type" value="Genomic_DNA"/>
</dbReference>